<organism evidence="2 3">
    <name type="scientific">Odynerus spinipes</name>
    <dbReference type="NCBI Taxonomy" id="1348599"/>
    <lineage>
        <taxon>Eukaryota</taxon>
        <taxon>Metazoa</taxon>
        <taxon>Ecdysozoa</taxon>
        <taxon>Arthropoda</taxon>
        <taxon>Hexapoda</taxon>
        <taxon>Insecta</taxon>
        <taxon>Pterygota</taxon>
        <taxon>Neoptera</taxon>
        <taxon>Endopterygota</taxon>
        <taxon>Hymenoptera</taxon>
        <taxon>Apocrita</taxon>
        <taxon>Aculeata</taxon>
        <taxon>Vespoidea</taxon>
        <taxon>Vespidae</taxon>
        <taxon>Eumeninae</taxon>
        <taxon>Odynerus</taxon>
    </lineage>
</organism>
<dbReference type="AlphaFoldDB" id="A0AAD9S1B3"/>
<dbReference type="EMBL" id="JAIFRP010000002">
    <property type="protein sequence ID" value="KAK2589223.1"/>
    <property type="molecule type" value="Genomic_DNA"/>
</dbReference>
<name>A0AAD9S1B3_9HYME</name>
<reference evidence="2" key="2">
    <citation type="journal article" date="2023" name="Commun. Biol.">
        <title>Intrasexual cuticular hydrocarbon dimorphism in a wasp sheds light on hydrocarbon biosynthesis genes in Hymenoptera.</title>
        <authorList>
            <person name="Moris V.C."/>
            <person name="Podsiadlowski L."/>
            <person name="Martin S."/>
            <person name="Oeyen J.P."/>
            <person name="Donath A."/>
            <person name="Petersen M."/>
            <person name="Wilbrandt J."/>
            <person name="Misof B."/>
            <person name="Liedtke D."/>
            <person name="Thamm M."/>
            <person name="Scheiner R."/>
            <person name="Schmitt T."/>
            <person name="Niehuis O."/>
        </authorList>
    </citation>
    <scope>NUCLEOTIDE SEQUENCE</scope>
    <source>
        <strain evidence="2">GBR_01_08_01A</strain>
    </source>
</reference>
<dbReference type="Proteomes" id="UP001258017">
    <property type="component" value="Unassembled WGS sequence"/>
</dbReference>
<keyword evidence="1" id="KW-0812">Transmembrane</keyword>
<feature type="transmembrane region" description="Helical" evidence="1">
    <location>
        <begin position="40"/>
        <end position="60"/>
    </location>
</feature>
<evidence type="ECO:0000313" key="2">
    <source>
        <dbReference type="EMBL" id="KAK2589223.1"/>
    </source>
</evidence>
<gene>
    <name evidence="2" type="ORF">KPH14_002025</name>
</gene>
<comment type="caution">
    <text evidence="2">The sequence shown here is derived from an EMBL/GenBank/DDBJ whole genome shotgun (WGS) entry which is preliminary data.</text>
</comment>
<proteinExistence type="predicted"/>
<keyword evidence="3" id="KW-1185">Reference proteome</keyword>
<reference evidence="2" key="1">
    <citation type="submission" date="2021-08" db="EMBL/GenBank/DDBJ databases">
        <authorList>
            <person name="Misof B."/>
            <person name="Oliver O."/>
            <person name="Podsiadlowski L."/>
            <person name="Donath A."/>
            <person name="Peters R."/>
            <person name="Mayer C."/>
            <person name="Rust J."/>
            <person name="Gunkel S."/>
            <person name="Lesny P."/>
            <person name="Martin S."/>
            <person name="Oeyen J.P."/>
            <person name="Petersen M."/>
            <person name="Panagiotis P."/>
            <person name="Wilbrandt J."/>
            <person name="Tanja T."/>
        </authorList>
    </citation>
    <scope>NUCLEOTIDE SEQUENCE</scope>
    <source>
        <strain evidence="2">GBR_01_08_01A</strain>
        <tissue evidence="2">Thorax + abdomen</tissue>
    </source>
</reference>
<keyword evidence="1" id="KW-0472">Membrane</keyword>
<accession>A0AAD9S1B3</accession>
<evidence type="ECO:0000256" key="1">
    <source>
        <dbReference type="SAM" id="Phobius"/>
    </source>
</evidence>
<protein>
    <submittedName>
        <fullName evidence="2">Uncharacterized protein</fullName>
    </submittedName>
</protein>
<evidence type="ECO:0000313" key="3">
    <source>
        <dbReference type="Proteomes" id="UP001258017"/>
    </source>
</evidence>
<sequence length="125" mass="14784">MHAKNKIKDHLKCKKNNTKMISRYIRRMSREKREWVQSRLAILYAVVAWNGFAICLYMMYNQRNEAYNLPKGLIRAAQSESIQNAEVVRIRGFNVVEKLIYGKEEIDEARLHMKNVKSTDDSDDF</sequence>
<keyword evidence="1" id="KW-1133">Transmembrane helix</keyword>